<dbReference type="Pfam" id="PF08245">
    <property type="entry name" value="Mur_ligase_M"/>
    <property type="match status" value="1"/>
</dbReference>
<evidence type="ECO:0000256" key="7">
    <source>
        <dbReference type="ARBA" id="ARBA00022840"/>
    </source>
</evidence>
<dbReference type="GO" id="GO:0051301">
    <property type="term" value="P:cell division"/>
    <property type="evidence" value="ECO:0007669"/>
    <property type="project" value="UniProtKB-KW"/>
</dbReference>
<comment type="cofactor">
    <cofactor evidence="12">
        <name>Mg(2+)</name>
        <dbReference type="ChEBI" id="CHEBI:18420"/>
    </cofactor>
</comment>
<dbReference type="SUPFAM" id="SSF53244">
    <property type="entry name" value="MurD-like peptide ligases, peptide-binding domain"/>
    <property type="match status" value="1"/>
</dbReference>
<dbReference type="InterPro" id="IPR036615">
    <property type="entry name" value="Mur_ligase_C_dom_sf"/>
</dbReference>
<dbReference type="GO" id="GO:0005737">
    <property type="term" value="C:cytoplasm"/>
    <property type="evidence" value="ECO:0007669"/>
    <property type="project" value="UniProtKB-SubCell"/>
</dbReference>
<reference evidence="17" key="1">
    <citation type="journal article" date="2023" name="J. Hazard. Mater.">
        <title>Anaerobic biodegradation of pyrene and benzo[a]pyrene by a new sulfate-reducing Desulforamulus aquiferis strain DSA.</title>
        <authorList>
            <person name="Zhang Z."/>
            <person name="Sun J."/>
            <person name="Gong X."/>
            <person name="Wang C."/>
            <person name="Wang H."/>
        </authorList>
    </citation>
    <scope>NUCLEOTIDE SEQUENCE</scope>
    <source>
        <strain evidence="17">DSA</strain>
    </source>
</reference>
<evidence type="ECO:0000256" key="13">
    <source>
        <dbReference type="RuleBase" id="RU004135"/>
    </source>
</evidence>
<keyword evidence="4 12" id="KW-0436">Ligase</keyword>
<organism evidence="17 18">
    <name type="scientific">Desulforamulus aquiferis</name>
    <dbReference type="NCBI Taxonomy" id="1397668"/>
    <lineage>
        <taxon>Bacteria</taxon>
        <taxon>Bacillati</taxon>
        <taxon>Bacillota</taxon>
        <taxon>Clostridia</taxon>
        <taxon>Eubacteriales</taxon>
        <taxon>Peptococcaceae</taxon>
        <taxon>Desulforamulus</taxon>
    </lineage>
</organism>
<feature type="binding site" evidence="12">
    <location>
        <position position="180"/>
    </location>
    <ligand>
        <name>UDP-N-acetyl-alpha-D-muramoyl-L-alanyl-D-glutamate</name>
        <dbReference type="ChEBI" id="CHEBI:83900"/>
    </ligand>
</feature>
<feature type="binding site" evidence="12">
    <location>
        <position position="188"/>
    </location>
    <ligand>
        <name>UDP-N-acetyl-alpha-D-muramoyl-L-alanyl-D-glutamate</name>
        <dbReference type="ChEBI" id="CHEBI:83900"/>
    </ligand>
</feature>
<evidence type="ECO:0000256" key="2">
    <source>
        <dbReference type="ARBA" id="ARBA00005898"/>
    </source>
</evidence>
<keyword evidence="11 12" id="KW-0961">Cell wall biogenesis/degradation</keyword>
<dbReference type="PANTHER" id="PTHR23135">
    <property type="entry name" value="MUR LIGASE FAMILY MEMBER"/>
    <property type="match status" value="1"/>
</dbReference>
<dbReference type="SUPFAM" id="SSF63418">
    <property type="entry name" value="MurE/MurF N-terminal domain"/>
    <property type="match status" value="1"/>
</dbReference>
<comment type="subcellular location">
    <subcellularLocation>
        <location evidence="12 13">Cytoplasm</location>
    </subcellularLocation>
</comment>
<evidence type="ECO:0000256" key="10">
    <source>
        <dbReference type="ARBA" id="ARBA00023306"/>
    </source>
</evidence>
<comment type="pathway">
    <text evidence="1 12 13">Cell wall biogenesis; peptidoglycan biosynthesis.</text>
</comment>
<dbReference type="Gene3D" id="3.90.190.20">
    <property type="entry name" value="Mur ligase, C-terminal domain"/>
    <property type="match status" value="1"/>
</dbReference>
<dbReference type="InterPro" id="IPR035911">
    <property type="entry name" value="MurE/MurF_N"/>
</dbReference>
<keyword evidence="7 12" id="KW-0067">ATP-binding</keyword>
<evidence type="ECO:0000259" key="16">
    <source>
        <dbReference type="Pfam" id="PF08245"/>
    </source>
</evidence>
<keyword evidence="10 12" id="KW-0131">Cell cycle</keyword>
<dbReference type="Pfam" id="PF01225">
    <property type="entry name" value="Mur_ligase"/>
    <property type="match status" value="1"/>
</dbReference>
<keyword evidence="6 12" id="KW-0547">Nucleotide-binding</keyword>
<evidence type="ECO:0000256" key="3">
    <source>
        <dbReference type="ARBA" id="ARBA00022490"/>
    </source>
</evidence>
<feature type="domain" description="Mur ligase central" evidence="16">
    <location>
        <begin position="109"/>
        <end position="315"/>
    </location>
</feature>
<dbReference type="GO" id="GO:0071555">
    <property type="term" value="P:cell wall organization"/>
    <property type="evidence" value="ECO:0007669"/>
    <property type="project" value="UniProtKB-KW"/>
</dbReference>
<dbReference type="RefSeq" id="WP_304540893.1">
    <property type="nucleotide sequence ID" value="NZ_JARPTC010000003.1"/>
</dbReference>
<evidence type="ECO:0000256" key="1">
    <source>
        <dbReference type="ARBA" id="ARBA00004752"/>
    </source>
</evidence>
<keyword evidence="5 12" id="KW-0132">Cell division</keyword>
<feature type="binding site" evidence="12">
    <location>
        <position position="186"/>
    </location>
    <ligand>
        <name>UDP-N-acetyl-alpha-D-muramoyl-L-alanyl-D-glutamate</name>
        <dbReference type="ChEBI" id="CHEBI:83900"/>
    </ligand>
</feature>
<dbReference type="GO" id="GO:0000287">
    <property type="term" value="F:magnesium ion binding"/>
    <property type="evidence" value="ECO:0007669"/>
    <property type="project" value="UniProtKB-UniRule"/>
</dbReference>
<keyword evidence="8 12" id="KW-0133">Cell shape</keyword>
<dbReference type="GO" id="GO:0009252">
    <property type="term" value="P:peptidoglycan biosynthetic process"/>
    <property type="evidence" value="ECO:0007669"/>
    <property type="project" value="UniProtKB-UniRule"/>
</dbReference>
<dbReference type="AlphaFoldDB" id="A0AAW7ZBC6"/>
<dbReference type="InterPro" id="IPR004101">
    <property type="entry name" value="Mur_ligase_C"/>
</dbReference>
<dbReference type="InterPro" id="IPR000713">
    <property type="entry name" value="Mur_ligase_N"/>
</dbReference>
<reference evidence="17" key="2">
    <citation type="submission" date="2023-03" db="EMBL/GenBank/DDBJ databases">
        <authorList>
            <person name="Zhang Z."/>
        </authorList>
    </citation>
    <scope>NUCLEOTIDE SEQUENCE</scope>
    <source>
        <strain evidence="17">DSA</strain>
    </source>
</reference>
<evidence type="ECO:0000256" key="9">
    <source>
        <dbReference type="ARBA" id="ARBA00022984"/>
    </source>
</evidence>
<dbReference type="Gene3D" id="3.40.1390.10">
    <property type="entry name" value="MurE/MurF, N-terminal domain"/>
    <property type="match status" value="1"/>
</dbReference>
<feature type="domain" description="Mur ligase C-terminal" evidence="15">
    <location>
        <begin position="338"/>
        <end position="469"/>
    </location>
</feature>
<proteinExistence type="inferred from homology"/>
<dbReference type="HAMAP" id="MF_00208">
    <property type="entry name" value="MurE"/>
    <property type="match status" value="1"/>
</dbReference>
<keyword evidence="18" id="KW-1185">Reference proteome</keyword>
<dbReference type="InterPro" id="IPR013221">
    <property type="entry name" value="Mur_ligase_cen"/>
</dbReference>
<dbReference type="GO" id="GO:0005524">
    <property type="term" value="F:ATP binding"/>
    <property type="evidence" value="ECO:0007669"/>
    <property type="project" value="UniProtKB-UniRule"/>
</dbReference>
<keyword evidence="12" id="KW-0460">Magnesium</keyword>
<dbReference type="EMBL" id="JARPTC010000003">
    <property type="protein sequence ID" value="MDO7786075.1"/>
    <property type="molecule type" value="Genomic_DNA"/>
</dbReference>
<evidence type="ECO:0000313" key="18">
    <source>
        <dbReference type="Proteomes" id="UP001172911"/>
    </source>
</evidence>
<feature type="modified residue" description="N6-carboxylysine" evidence="12">
    <location>
        <position position="220"/>
    </location>
</feature>
<evidence type="ECO:0000256" key="11">
    <source>
        <dbReference type="ARBA" id="ARBA00023316"/>
    </source>
</evidence>
<evidence type="ECO:0000256" key="12">
    <source>
        <dbReference type="HAMAP-Rule" id="MF_00208"/>
    </source>
</evidence>
<dbReference type="GO" id="GO:0008360">
    <property type="term" value="P:regulation of cell shape"/>
    <property type="evidence" value="ECO:0007669"/>
    <property type="project" value="UniProtKB-KW"/>
</dbReference>
<comment type="function">
    <text evidence="12">Catalyzes the addition of an amino acid to the nucleotide precursor UDP-N-acetylmuramoyl-L-alanyl-D-glutamate (UMAG) in the biosynthesis of bacterial cell-wall peptidoglycan.</text>
</comment>
<dbReference type="InterPro" id="IPR018109">
    <property type="entry name" value="Folylpolyglutamate_synth_CS"/>
</dbReference>
<dbReference type="Proteomes" id="UP001172911">
    <property type="component" value="Unassembled WGS sequence"/>
</dbReference>
<name>A0AAW7ZBC6_9FIRM</name>
<dbReference type="Gene3D" id="3.40.1190.10">
    <property type="entry name" value="Mur-like, catalytic domain"/>
    <property type="match status" value="1"/>
</dbReference>
<keyword evidence="9 12" id="KW-0573">Peptidoglycan synthesis</keyword>
<evidence type="ECO:0000256" key="4">
    <source>
        <dbReference type="ARBA" id="ARBA00022598"/>
    </source>
</evidence>
<comment type="PTM">
    <text evidence="12">Carboxylation is probably crucial for Mg(2+) binding and, consequently, for the gamma-phosphate positioning of ATP.</text>
</comment>
<dbReference type="NCBIfam" id="TIGR01085">
    <property type="entry name" value="murE"/>
    <property type="match status" value="1"/>
</dbReference>
<protein>
    <recommendedName>
        <fullName evidence="12">UDP-N-acetylmuramyl-tripeptide synthetase</fullName>
        <ecNumber evidence="12">6.3.2.-</ecNumber>
    </recommendedName>
    <alternativeName>
        <fullName evidence="12">UDP-MurNAc-tripeptide synthetase</fullName>
    </alternativeName>
</protein>
<dbReference type="PROSITE" id="PS01011">
    <property type="entry name" value="FOLYLPOLYGLU_SYNT_1"/>
    <property type="match status" value="1"/>
</dbReference>
<dbReference type="NCBIfam" id="NF001126">
    <property type="entry name" value="PRK00139.1-4"/>
    <property type="match status" value="1"/>
</dbReference>
<feature type="binding site" evidence="12">
    <location>
        <begin position="111"/>
        <end position="117"/>
    </location>
    <ligand>
        <name>ATP</name>
        <dbReference type="ChEBI" id="CHEBI:30616"/>
    </ligand>
</feature>
<feature type="binding site" evidence="12">
    <location>
        <position position="33"/>
    </location>
    <ligand>
        <name>UDP-N-acetyl-alpha-D-muramoyl-L-alanyl-D-glutamate</name>
        <dbReference type="ChEBI" id="CHEBI:83900"/>
    </ligand>
</feature>
<dbReference type="SUPFAM" id="SSF53623">
    <property type="entry name" value="MurD-like peptide ligases, catalytic domain"/>
    <property type="match status" value="1"/>
</dbReference>
<accession>A0AAW7ZBC6</accession>
<evidence type="ECO:0000256" key="5">
    <source>
        <dbReference type="ARBA" id="ARBA00022618"/>
    </source>
</evidence>
<evidence type="ECO:0000259" key="15">
    <source>
        <dbReference type="Pfam" id="PF02875"/>
    </source>
</evidence>
<evidence type="ECO:0000256" key="6">
    <source>
        <dbReference type="ARBA" id="ARBA00022741"/>
    </source>
</evidence>
<comment type="caution">
    <text evidence="12">Lacks conserved residue(s) required for the propagation of feature annotation.</text>
</comment>
<feature type="binding site" evidence="12">
    <location>
        <begin position="153"/>
        <end position="154"/>
    </location>
    <ligand>
        <name>UDP-N-acetyl-alpha-D-muramoyl-L-alanyl-D-glutamate</name>
        <dbReference type="ChEBI" id="CHEBI:83900"/>
    </ligand>
</feature>
<dbReference type="Pfam" id="PF02875">
    <property type="entry name" value="Mur_ligase_C"/>
    <property type="match status" value="1"/>
</dbReference>
<gene>
    <name evidence="12" type="primary">murE</name>
    <name evidence="17" type="ORF">P6N53_02420</name>
</gene>
<keyword evidence="3 12" id="KW-0963">Cytoplasm</keyword>
<evidence type="ECO:0000259" key="14">
    <source>
        <dbReference type="Pfam" id="PF01225"/>
    </source>
</evidence>
<comment type="similarity">
    <text evidence="2 12">Belongs to the MurCDEF family. MurE subfamily.</text>
</comment>
<dbReference type="GO" id="GO:0004326">
    <property type="term" value="F:tetrahydrofolylpolyglutamate synthase activity"/>
    <property type="evidence" value="ECO:0007669"/>
    <property type="project" value="InterPro"/>
</dbReference>
<dbReference type="InterPro" id="IPR036565">
    <property type="entry name" value="Mur-like_cat_sf"/>
</dbReference>
<dbReference type="InterPro" id="IPR005761">
    <property type="entry name" value="UDP-N-AcMur-Glu-dNH2Pim_ligase"/>
</dbReference>
<dbReference type="PANTHER" id="PTHR23135:SF4">
    <property type="entry name" value="UDP-N-ACETYLMURAMOYL-L-ALANYL-D-GLUTAMATE--2,6-DIAMINOPIMELATE LIGASE MURE HOMOLOG, CHLOROPLASTIC"/>
    <property type="match status" value="1"/>
</dbReference>
<feature type="domain" description="Mur ligase N-terminal catalytic" evidence="14">
    <location>
        <begin position="36"/>
        <end position="76"/>
    </location>
</feature>
<evidence type="ECO:0000313" key="17">
    <source>
        <dbReference type="EMBL" id="MDO7786075.1"/>
    </source>
</evidence>
<dbReference type="EC" id="6.3.2.-" evidence="12"/>
<comment type="caution">
    <text evidence="17">The sequence shown here is derived from an EMBL/GenBank/DDBJ whole genome shotgun (WGS) entry which is preliminary data.</text>
</comment>
<sequence length="518" mass="57196">MKYLQLLKLLKGLSSYQLMGNSAKDITAIANHTGNIVPGSLFICVPGLKVDGHDYASQAIDKGAAALVVERDIDVDCTKILVRDARQAQALLSHAFHGYPSREVEVIGVTGTNGKTTTTFFIESILNQFGQNAGRIGTINCRYGNLIFPSKHTTPDSINLNKLLSEMVKSGTKAVVMEVSSHGLAQNRVIACDFDVGIISNVTHDHFDFHRNYQSYLESKALLFEYLGRDREAKSRLKFAVANADDASYDFIVSKAAVPVLSYSIYGPSDIRASNIELKSNGSSFEIKVGGKKYKFFLKLPGLFNIYNALSAIAYAWGRNYQFEGVQSALAEVQRVPGRCQRVDEGQDFEVIVDFAHNPDGLKNILTFAPKIPETKRIIVFGCEGGKDKTKRQIMGYIAGMLADFTIVTMDNLYSEEPLEVVQQIEKGLLEAGRREGLDYIIILDRAEAIKEAIAMADSGDQVIIAGKGHETTQTIYKQVKPLCDWEIAAGAIQMKLRNSLKNSKIYYLASLQLQQDC</sequence>
<evidence type="ECO:0000256" key="8">
    <source>
        <dbReference type="ARBA" id="ARBA00022960"/>
    </source>
</evidence>